<comment type="caution">
    <text evidence="5">The sequence shown here is derived from an EMBL/GenBank/DDBJ whole genome shotgun (WGS) entry which is preliminary data.</text>
</comment>
<gene>
    <name evidence="5" type="ORF">E0H26_25790</name>
</gene>
<evidence type="ECO:0000256" key="3">
    <source>
        <dbReference type="SAM" id="MobiDB-lite"/>
    </source>
</evidence>
<feature type="region of interest" description="Disordered" evidence="3">
    <location>
        <begin position="221"/>
        <end position="240"/>
    </location>
</feature>
<evidence type="ECO:0000259" key="4">
    <source>
        <dbReference type="Pfam" id="PF13649"/>
    </source>
</evidence>
<accession>A0A4R0G659</accession>
<evidence type="ECO:0000256" key="2">
    <source>
        <dbReference type="ARBA" id="ARBA00022679"/>
    </source>
</evidence>
<proteinExistence type="predicted"/>
<name>A0A4R0G659_9ACTN</name>
<dbReference type="PANTHER" id="PTHR43861:SF1">
    <property type="entry name" value="TRANS-ACONITATE 2-METHYLTRANSFERASE"/>
    <property type="match status" value="1"/>
</dbReference>
<reference evidence="5 6" key="1">
    <citation type="submission" date="2019-02" db="EMBL/GenBank/DDBJ databases">
        <title>Jishengella sp. nov., isolated from a root of Zingiber montanum.</title>
        <authorList>
            <person name="Kuncharoen N."/>
            <person name="Kudo T."/>
            <person name="Masahiro Y."/>
            <person name="Ohkuma M."/>
            <person name="Tanasupawat S."/>
        </authorList>
    </citation>
    <scope>NUCLEOTIDE SEQUENCE [LARGE SCALE GENOMIC DNA]</scope>
    <source>
        <strain evidence="5 6">PLAI 1-1</strain>
    </source>
</reference>
<dbReference type="InterPro" id="IPR041698">
    <property type="entry name" value="Methyltransf_25"/>
</dbReference>
<dbReference type="EMBL" id="SJJR01000025">
    <property type="protein sequence ID" value="TCB91263.1"/>
    <property type="molecule type" value="Genomic_DNA"/>
</dbReference>
<keyword evidence="6" id="KW-1185">Reference proteome</keyword>
<feature type="domain" description="Methyltransferase" evidence="4">
    <location>
        <begin position="54"/>
        <end position="144"/>
    </location>
</feature>
<dbReference type="SUPFAM" id="SSF53335">
    <property type="entry name" value="S-adenosyl-L-methionine-dependent methyltransferases"/>
    <property type="match status" value="1"/>
</dbReference>
<dbReference type="Proteomes" id="UP000292274">
    <property type="component" value="Unassembled WGS sequence"/>
</dbReference>
<dbReference type="PANTHER" id="PTHR43861">
    <property type="entry name" value="TRANS-ACONITATE 2-METHYLTRANSFERASE-RELATED"/>
    <property type="match status" value="1"/>
</dbReference>
<evidence type="ECO:0000313" key="6">
    <source>
        <dbReference type="Proteomes" id="UP000292274"/>
    </source>
</evidence>
<protein>
    <submittedName>
        <fullName evidence="5">Class I SAM-dependent methyltransferase</fullName>
    </submittedName>
</protein>
<evidence type="ECO:0000256" key="1">
    <source>
        <dbReference type="ARBA" id="ARBA00022603"/>
    </source>
</evidence>
<keyword evidence="2 5" id="KW-0808">Transferase</keyword>
<dbReference type="AlphaFoldDB" id="A0A4R0G659"/>
<dbReference type="CDD" id="cd02440">
    <property type="entry name" value="AdoMet_MTases"/>
    <property type="match status" value="1"/>
</dbReference>
<dbReference type="GO" id="GO:0032259">
    <property type="term" value="P:methylation"/>
    <property type="evidence" value="ECO:0007669"/>
    <property type="project" value="UniProtKB-KW"/>
</dbReference>
<evidence type="ECO:0000313" key="5">
    <source>
        <dbReference type="EMBL" id="TCB91263.1"/>
    </source>
</evidence>
<sequence>MVDPAYLSAIQESYDRVAEEYVKVVPDRFAEDALGRGMLAAFAELVRANGRQPVADLGCGPGHVTAHLKSLGVPAFGVDLSAKMVEIARRRFPALRFEVGSMTALDVADGQLGGIVAWWSILHLPRTALPAVFAEFNRTLAAGGSLLVGFHVGDEELRPERAYGHPVAYRTQLLSPDTVADLLHQAGLVVTARLVQEPGEGFNRPQACLLARKLRSGAPAGMVRAYGTRDTPSDRSPTGV</sequence>
<dbReference type="GO" id="GO:0008168">
    <property type="term" value="F:methyltransferase activity"/>
    <property type="evidence" value="ECO:0007669"/>
    <property type="project" value="UniProtKB-KW"/>
</dbReference>
<dbReference type="Gene3D" id="3.40.50.150">
    <property type="entry name" value="Vaccinia Virus protein VP39"/>
    <property type="match status" value="1"/>
</dbReference>
<keyword evidence="1 5" id="KW-0489">Methyltransferase</keyword>
<organism evidence="5 6">
    <name type="scientific">Micromonospora zingiberis</name>
    <dbReference type="NCBI Taxonomy" id="2053011"/>
    <lineage>
        <taxon>Bacteria</taxon>
        <taxon>Bacillati</taxon>
        <taxon>Actinomycetota</taxon>
        <taxon>Actinomycetes</taxon>
        <taxon>Micromonosporales</taxon>
        <taxon>Micromonosporaceae</taxon>
        <taxon>Micromonospora</taxon>
    </lineage>
</organism>
<dbReference type="InterPro" id="IPR029063">
    <property type="entry name" value="SAM-dependent_MTases_sf"/>
</dbReference>
<dbReference type="Pfam" id="PF13649">
    <property type="entry name" value="Methyltransf_25"/>
    <property type="match status" value="1"/>
</dbReference>
<dbReference type="RefSeq" id="WP_131308144.1">
    <property type="nucleotide sequence ID" value="NZ_SJJR01000025.1"/>
</dbReference>
<dbReference type="OrthoDB" id="9805171at2"/>